<dbReference type="GO" id="GO:0006631">
    <property type="term" value="P:fatty acid metabolic process"/>
    <property type="evidence" value="ECO:0007669"/>
    <property type="project" value="UniProtKB-ARBA"/>
</dbReference>
<dbReference type="PANTHER" id="PTHR11903">
    <property type="entry name" value="PROSTAGLANDIN G/H SYNTHASE"/>
    <property type="match status" value="1"/>
</dbReference>
<reference evidence="6 7" key="1">
    <citation type="journal article" date="2020" name="Genomics">
        <title>Complete, high-quality genomes from long-read metagenomic sequencing of two wolf lichen thalli reveals enigmatic genome architecture.</title>
        <authorList>
            <person name="McKenzie S.K."/>
            <person name="Walston R.F."/>
            <person name="Allen J.L."/>
        </authorList>
    </citation>
    <scope>NUCLEOTIDE SEQUENCE [LARGE SCALE GENOMIC DNA]</scope>
    <source>
        <strain evidence="6">WasteWater1</strain>
    </source>
</reference>
<keyword evidence="3" id="KW-0560">Oxidoreductase</keyword>
<dbReference type="InterPro" id="IPR050783">
    <property type="entry name" value="Oxylipin_biosynth_metab"/>
</dbReference>
<dbReference type="GO" id="GO:0020037">
    <property type="term" value="F:heme binding"/>
    <property type="evidence" value="ECO:0007669"/>
    <property type="project" value="InterPro"/>
</dbReference>
<feature type="binding site" description="axial binding residue" evidence="5">
    <location>
        <position position="211"/>
    </location>
    <ligand>
        <name>heme b</name>
        <dbReference type="ChEBI" id="CHEBI:60344"/>
    </ligand>
    <ligandPart>
        <name>Fe</name>
        <dbReference type="ChEBI" id="CHEBI:18248"/>
    </ligandPart>
</feature>
<accession>A0A8H6FBJ6</accession>
<sequence length="309" mass="35000">MLFYLTTIIIHGKTHPYFRDQMLPTVQLMDAYHTSDVFRTNEHDYNKVDSSSYLDLGPLYGHNEEQQAAVRTFVDGKLKPDAFSEVRVLGFPPGVCALLVSFNRFHNYVVEELADINEGGRFSLPVESAQDELYKAAMKKRENDLFQVGRLITCGLYVHIIIGDYFKTILNLNRCKSTWNLDPLADFGKTTVPSATGNQVSVEFNMFYRWHTAMSAKDEVWAHDLYKDVFPNDDPATLSLPAFIEGLRRWEHGVNPDPGKRAFGNLERQANGSFEDAELVKLLQESTEDVAGTFAYQMKGFSPLTGGVF</sequence>
<evidence type="ECO:0000256" key="2">
    <source>
        <dbReference type="ARBA" id="ARBA00022964"/>
    </source>
</evidence>
<dbReference type="GeneID" id="59329869"/>
<dbReference type="RefSeq" id="XP_037151802.1">
    <property type="nucleotide sequence ID" value="XM_037292383.1"/>
</dbReference>
<comment type="caution">
    <text evidence="6">The sequence shown here is derived from an EMBL/GenBank/DDBJ whole genome shotgun (WGS) entry which is preliminary data.</text>
</comment>
<dbReference type="GO" id="GO:0051213">
    <property type="term" value="F:dioxygenase activity"/>
    <property type="evidence" value="ECO:0007669"/>
    <property type="project" value="UniProtKB-KW"/>
</dbReference>
<evidence type="ECO:0000256" key="5">
    <source>
        <dbReference type="PIRSR" id="PIRSR619791-2"/>
    </source>
</evidence>
<proteinExistence type="predicted"/>
<protein>
    <submittedName>
        <fullName evidence="6">Uncharacterized protein</fullName>
    </submittedName>
</protein>
<dbReference type="InterPro" id="IPR019791">
    <property type="entry name" value="Haem_peroxidase_animal"/>
</dbReference>
<dbReference type="PANTHER" id="PTHR11903:SF37">
    <property type="entry name" value="PSI-PRODUCING OXYGENASE A"/>
    <property type="match status" value="1"/>
</dbReference>
<keyword evidence="5" id="KW-0349">Heme</keyword>
<keyword evidence="1 5" id="KW-0479">Metal-binding</keyword>
<organism evidence="6 7">
    <name type="scientific">Letharia lupina</name>
    <dbReference type="NCBI Taxonomy" id="560253"/>
    <lineage>
        <taxon>Eukaryota</taxon>
        <taxon>Fungi</taxon>
        <taxon>Dikarya</taxon>
        <taxon>Ascomycota</taxon>
        <taxon>Pezizomycotina</taxon>
        <taxon>Lecanoromycetes</taxon>
        <taxon>OSLEUM clade</taxon>
        <taxon>Lecanoromycetidae</taxon>
        <taxon>Lecanorales</taxon>
        <taxon>Lecanorineae</taxon>
        <taxon>Parmeliaceae</taxon>
        <taxon>Letharia</taxon>
    </lineage>
</organism>
<evidence type="ECO:0000256" key="3">
    <source>
        <dbReference type="ARBA" id="ARBA00023002"/>
    </source>
</evidence>
<dbReference type="GO" id="GO:0006979">
    <property type="term" value="P:response to oxidative stress"/>
    <property type="evidence" value="ECO:0007669"/>
    <property type="project" value="InterPro"/>
</dbReference>
<dbReference type="GO" id="GO:0046872">
    <property type="term" value="F:metal ion binding"/>
    <property type="evidence" value="ECO:0007669"/>
    <property type="project" value="UniProtKB-KW"/>
</dbReference>
<dbReference type="SUPFAM" id="SSF48113">
    <property type="entry name" value="Heme-dependent peroxidases"/>
    <property type="match status" value="1"/>
</dbReference>
<name>A0A8H6FBJ6_9LECA</name>
<evidence type="ECO:0000313" key="7">
    <source>
        <dbReference type="Proteomes" id="UP000593566"/>
    </source>
</evidence>
<keyword evidence="7" id="KW-1185">Reference proteome</keyword>
<keyword evidence="4 5" id="KW-0408">Iron</keyword>
<dbReference type="Gene3D" id="1.10.640.10">
    <property type="entry name" value="Haem peroxidase domain superfamily, animal type"/>
    <property type="match status" value="1"/>
</dbReference>
<dbReference type="InterPro" id="IPR037120">
    <property type="entry name" value="Haem_peroxidase_sf_animal"/>
</dbReference>
<evidence type="ECO:0000313" key="6">
    <source>
        <dbReference type="EMBL" id="KAF6222367.1"/>
    </source>
</evidence>
<evidence type="ECO:0000256" key="4">
    <source>
        <dbReference type="ARBA" id="ARBA00023004"/>
    </source>
</evidence>
<dbReference type="AlphaFoldDB" id="A0A8H6FBJ6"/>
<gene>
    <name evidence="6" type="ORF">HO133_001453</name>
</gene>
<dbReference type="GO" id="GO:0004601">
    <property type="term" value="F:peroxidase activity"/>
    <property type="evidence" value="ECO:0007669"/>
    <property type="project" value="InterPro"/>
</dbReference>
<dbReference type="PROSITE" id="PS50292">
    <property type="entry name" value="PEROXIDASE_3"/>
    <property type="match status" value="1"/>
</dbReference>
<dbReference type="InterPro" id="IPR010255">
    <property type="entry name" value="Haem_peroxidase_sf"/>
</dbReference>
<dbReference type="EMBL" id="JACCJB010000012">
    <property type="protein sequence ID" value="KAF6222367.1"/>
    <property type="molecule type" value="Genomic_DNA"/>
</dbReference>
<dbReference type="Proteomes" id="UP000593566">
    <property type="component" value="Unassembled WGS sequence"/>
</dbReference>
<evidence type="ECO:0000256" key="1">
    <source>
        <dbReference type="ARBA" id="ARBA00022723"/>
    </source>
</evidence>
<keyword evidence="2" id="KW-0223">Dioxygenase</keyword>